<name>A0A437PMF6_9BACT</name>
<dbReference type="AlphaFoldDB" id="A0A437PMF6"/>
<protein>
    <recommendedName>
        <fullName evidence="3">Lipoprotein</fullName>
    </recommendedName>
</protein>
<dbReference type="OrthoDB" id="1144014at2"/>
<dbReference type="EMBL" id="SACY01000005">
    <property type="protein sequence ID" value="RVU23455.1"/>
    <property type="molecule type" value="Genomic_DNA"/>
</dbReference>
<accession>A0A437PMF6</accession>
<reference evidence="1 2" key="1">
    <citation type="submission" date="2019-01" db="EMBL/GenBank/DDBJ databases">
        <authorList>
            <person name="Chen W.-M."/>
        </authorList>
    </citation>
    <scope>NUCLEOTIDE SEQUENCE [LARGE SCALE GENOMIC DNA]</scope>
    <source>
        <strain evidence="1 2">FSY-15</strain>
    </source>
</reference>
<dbReference type="PROSITE" id="PS51257">
    <property type="entry name" value="PROKAR_LIPOPROTEIN"/>
    <property type="match status" value="1"/>
</dbReference>
<dbReference type="RefSeq" id="WP_127805034.1">
    <property type="nucleotide sequence ID" value="NZ_SACY01000005.1"/>
</dbReference>
<evidence type="ECO:0000313" key="2">
    <source>
        <dbReference type="Proteomes" id="UP000282832"/>
    </source>
</evidence>
<sequence>MKKIILLLFTLLAFSCSKSTEKQADALPQAPTQVLDNLLALQNVEGLVQKFGKENVIQDTSIVMSDDTLQGSILFPNSDQTVFVFYHKGQISDLSIQGNSSKWITKSGLFLGLPLSEVEKLNGKNFTISGFNWLHGGTVVSWEGGKLGGDKLSHVAQFSNVGNKHEGVSDEDYGKISGEAEFDVRHPAIQSLNPVLDHLSLVVPFVPEKEEGIKMGRTIEKSQIPPK</sequence>
<organism evidence="1 2">
    <name type="scientific">Sandaracinomonas limnophila</name>
    <dbReference type="NCBI Taxonomy" id="1862386"/>
    <lineage>
        <taxon>Bacteria</taxon>
        <taxon>Pseudomonadati</taxon>
        <taxon>Bacteroidota</taxon>
        <taxon>Cytophagia</taxon>
        <taxon>Cytophagales</taxon>
        <taxon>Flectobacillaceae</taxon>
        <taxon>Sandaracinomonas</taxon>
    </lineage>
</organism>
<dbReference type="Proteomes" id="UP000282832">
    <property type="component" value="Unassembled WGS sequence"/>
</dbReference>
<gene>
    <name evidence="1" type="ORF">EOJ36_10255</name>
</gene>
<comment type="caution">
    <text evidence="1">The sequence shown here is derived from an EMBL/GenBank/DDBJ whole genome shotgun (WGS) entry which is preliminary data.</text>
</comment>
<evidence type="ECO:0008006" key="3">
    <source>
        <dbReference type="Google" id="ProtNLM"/>
    </source>
</evidence>
<proteinExistence type="predicted"/>
<evidence type="ECO:0000313" key="1">
    <source>
        <dbReference type="EMBL" id="RVU23455.1"/>
    </source>
</evidence>
<keyword evidence="2" id="KW-1185">Reference proteome</keyword>